<keyword evidence="1" id="KW-1133">Transmembrane helix</keyword>
<keyword evidence="1" id="KW-0472">Membrane</keyword>
<dbReference type="EMBL" id="UOGK01000518">
    <property type="protein sequence ID" value="VAX41270.1"/>
    <property type="molecule type" value="Genomic_DNA"/>
</dbReference>
<gene>
    <name evidence="2" type="ORF">MNBD_PLANCTO03-63</name>
</gene>
<keyword evidence="1" id="KW-0812">Transmembrane</keyword>
<evidence type="ECO:0000313" key="2">
    <source>
        <dbReference type="EMBL" id="VAX41270.1"/>
    </source>
</evidence>
<dbReference type="Gene3D" id="1.20.1250.20">
    <property type="entry name" value="MFS general substrate transporter like domains"/>
    <property type="match status" value="1"/>
</dbReference>
<feature type="transmembrane region" description="Helical" evidence="1">
    <location>
        <begin position="172"/>
        <end position="192"/>
    </location>
</feature>
<feature type="transmembrane region" description="Helical" evidence="1">
    <location>
        <begin position="136"/>
        <end position="160"/>
    </location>
</feature>
<protein>
    <recommendedName>
        <fullName evidence="3">MFS transporter</fullName>
    </recommendedName>
</protein>
<dbReference type="AlphaFoldDB" id="A0A3B1DZS4"/>
<proteinExistence type="predicted"/>
<feature type="transmembrane region" description="Helical" evidence="1">
    <location>
        <begin position="198"/>
        <end position="218"/>
    </location>
</feature>
<name>A0A3B1DZS4_9ZZZZ</name>
<reference evidence="2" key="1">
    <citation type="submission" date="2018-06" db="EMBL/GenBank/DDBJ databases">
        <authorList>
            <person name="Zhirakovskaya E."/>
        </authorList>
    </citation>
    <scope>NUCLEOTIDE SEQUENCE</scope>
</reference>
<feature type="transmembrane region" description="Helical" evidence="1">
    <location>
        <begin position="33"/>
        <end position="58"/>
    </location>
</feature>
<evidence type="ECO:0008006" key="3">
    <source>
        <dbReference type="Google" id="ProtNLM"/>
    </source>
</evidence>
<dbReference type="InterPro" id="IPR036259">
    <property type="entry name" value="MFS_trans_sf"/>
</dbReference>
<feature type="transmembrane region" description="Helical" evidence="1">
    <location>
        <begin position="103"/>
        <end position="124"/>
    </location>
</feature>
<sequence>MSAIWGGEGVFDLRQERVMAEPTYRTRPTAAPLWAVQSLVFIASMGTGVVTNGIFFIAREGFGFSTTQNFALGTVLGLTYIAGAFGVGPVLRRVAARSSAVSSRSVLVGLSAVMGGAAILPQLAVRLAADPAGAAWSVWVAVALYSLCSGAFWPIVESYLGGGRSGQRLRRAVGQFNIIWAVAVLGSLWAMGPALERYPYGVLMVFGFVQVAGTLLLWPMG</sequence>
<feature type="non-terminal residue" evidence="2">
    <location>
        <position position="221"/>
    </location>
</feature>
<accession>A0A3B1DZS4</accession>
<feature type="transmembrane region" description="Helical" evidence="1">
    <location>
        <begin position="70"/>
        <end position="91"/>
    </location>
</feature>
<evidence type="ECO:0000256" key="1">
    <source>
        <dbReference type="SAM" id="Phobius"/>
    </source>
</evidence>
<dbReference type="SUPFAM" id="SSF103473">
    <property type="entry name" value="MFS general substrate transporter"/>
    <property type="match status" value="1"/>
</dbReference>
<organism evidence="2">
    <name type="scientific">hydrothermal vent metagenome</name>
    <dbReference type="NCBI Taxonomy" id="652676"/>
    <lineage>
        <taxon>unclassified sequences</taxon>
        <taxon>metagenomes</taxon>
        <taxon>ecological metagenomes</taxon>
    </lineage>
</organism>